<keyword evidence="3" id="KW-0547">Nucleotide-binding</keyword>
<dbReference type="GO" id="GO:0016887">
    <property type="term" value="F:ATP hydrolysis activity"/>
    <property type="evidence" value="ECO:0007669"/>
    <property type="project" value="InterPro"/>
</dbReference>
<dbReference type="InterPro" id="IPR027417">
    <property type="entry name" value="P-loop_NTPase"/>
</dbReference>
<dbReference type="CDD" id="cd00009">
    <property type="entry name" value="AAA"/>
    <property type="match status" value="1"/>
</dbReference>
<dbReference type="Pfam" id="PF00004">
    <property type="entry name" value="AAA"/>
    <property type="match status" value="1"/>
</dbReference>
<evidence type="ECO:0000259" key="2">
    <source>
        <dbReference type="SMART" id="SM00382"/>
    </source>
</evidence>
<organism evidence="3">
    <name type="scientific">Boseongicola sp. SB0664_bin_43</name>
    <dbReference type="NCBI Taxonomy" id="2604844"/>
    <lineage>
        <taxon>Bacteria</taxon>
        <taxon>Pseudomonadati</taxon>
        <taxon>Pseudomonadota</taxon>
        <taxon>Alphaproteobacteria</taxon>
        <taxon>Rhodobacterales</taxon>
        <taxon>Paracoccaceae</taxon>
        <taxon>Boseongicola</taxon>
    </lineage>
</organism>
<feature type="domain" description="AAA+ ATPase" evidence="2">
    <location>
        <begin position="169"/>
        <end position="280"/>
    </location>
</feature>
<protein>
    <submittedName>
        <fullName evidence="3">ATP-binding protein</fullName>
    </submittedName>
</protein>
<dbReference type="InterPro" id="IPR003959">
    <property type="entry name" value="ATPase_AAA_core"/>
</dbReference>
<name>A0A6B0Y0Q3_9RHOB</name>
<dbReference type="Gene3D" id="3.40.50.300">
    <property type="entry name" value="P-loop containing nucleotide triphosphate hydrolases"/>
    <property type="match status" value="1"/>
</dbReference>
<evidence type="ECO:0000313" key="3">
    <source>
        <dbReference type="EMBL" id="MXY33310.1"/>
    </source>
</evidence>
<feature type="non-terminal residue" evidence="3">
    <location>
        <position position="298"/>
    </location>
</feature>
<dbReference type="SMART" id="SM00382">
    <property type="entry name" value="AAA"/>
    <property type="match status" value="1"/>
</dbReference>
<sequence>MRKECSDTQAKRDRTALRLRRLGKSTGLSRTDIGILELLLRYETHAVFESMIDDIFGSSIMLKKALNLHGRAMSLILGLTANTVQSRLRDDAPLIRSGLVLIEDDGDLEVPRRLCRLVTVPGNANVDATSLLLDAAPQTDLEWADFDHFAADRDHIERLLAGALGSGKPGVNILIYGPPGTGKTEFCKALAARLDATLYSVGEADGRGDEPSRRERLSELRLAQRLVGKNSRALLLFDEMEDLMAGSFGGFARLRPLRSYRSRAAASKVFMHRMLERTPAPPQSTMTDMDEGSPATLR</sequence>
<accession>A0A6B0Y0Q3</accession>
<dbReference type="GO" id="GO:0005524">
    <property type="term" value="F:ATP binding"/>
    <property type="evidence" value="ECO:0007669"/>
    <property type="project" value="UniProtKB-KW"/>
</dbReference>
<feature type="region of interest" description="Disordered" evidence="1">
    <location>
        <begin position="277"/>
        <end position="298"/>
    </location>
</feature>
<dbReference type="EMBL" id="VXRY01000169">
    <property type="protein sequence ID" value="MXY33310.1"/>
    <property type="molecule type" value="Genomic_DNA"/>
</dbReference>
<dbReference type="AlphaFoldDB" id="A0A6B0Y0Q3"/>
<proteinExistence type="predicted"/>
<comment type="caution">
    <text evidence="3">The sequence shown here is derived from an EMBL/GenBank/DDBJ whole genome shotgun (WGS) entry which is preliminary data.</text>
</comment>
<keyword evidence="3" id="KW-0067">ATP-binding</keyword>
<gene>
    <name evidence="3" type="ORF">F4Y60_04305</name>
</gene>
<reference evidence="3" key="1">
    <citation type="submission" date="2019-09" db="EMBL/GenBank/DDBJ databases">
        <title>Characterisation of the sponge microbiome using genome-centric metagenomics.</title>
        <authorList>
            <person name="Engelberts J.P."/>
            <person name="Robbins S.J."/>
            <person name="De Goeij J.M."/>
            <person name="Aranda M."/>
            <person name="Bell S.C."/>
            <person name="Webster N.S."/>
        </authorList>
    </citation>
    <scope>NUCLEOTIDE SEQUENCE</scope>
    <source>
        <strain evidence="3">SB0664_bin_43</strain>
    </source>
</reference>
<dbReference type="InterPro" id="IPR003593">
    <property type="entry name" value="AAA+_ATPase"/>
</dbReference>
<evidence type="ECO:0000256" key="1">
    <source>
        <dbReference type="SAM" id="MobiDB-lite"/>
    </source>
</evidence>
<dbReference type="SUPFAM" id="SSF52540">
    <property type="entry name" value="P-loop containing nucleoside triphosphate hydrolases"/>
    <property type="match status" value="1"/>
</dbReference>